<dbReference type="Gene3D" id="3.60.10.10">
    <property type="entry name" value="Endonuclease/exonuclease/phosphatase"/>
    <property type="match status" value="1"/>
</dbReference>
<accession>A0AAW1MYT1</accession>
<dbReference type="AlphaFoldDB" id="A0AAW1MYT1"/>
<feature type="domain" description="Endonuclease/exonuclease/phosphatase" evidence="1">
    <location>
        <begin position="10"/>
        <end position="196"/>
    </location>
</feature>
<dbReference type="Proteomes" id="UP001458880">
    <property type="component" value="Unassembled WGS sequence"/>
</dbReference>
<dbReference type="Pfam" id="PF03372">
    <property type="entry name" value="Exo_endo_phos"/>
    <property type="match status" value="1"/>
</dbReference>
<comment type="caution">
    <text evidence="2">The sequence shown here is derived from an EMBL/GenBank/DDBJ whole genome shotgun (WGS) entry which is preliminary data.</text>
</comment>
<dbReference type="InterPro" id="IPR005135">
    <property type="entry name" value="Endo/exonuclease/phosphatase"/>
</dbReference>
<evidence type="ECO:0000313" key="2">
    <source>
        <dbReference type="EMBL" id="KAK9751451.1"/>
    </source>
</evidence>
<proteinExistence type="predicted"/>
<dbReference type="GO" id="GO:0003824">
    <property type="term" value="F:catalytic activity"/>
    <property type="evidence" value="ECO:0007669"/>
    <property type="project" value="InterPro"/>
</dbReference>
<evidence type="ECO:0000313" key="3">
    <source>
        <dbReference type="Proteomes" id="UP001458880"/>
    </source>
</evidence>
<dbReference type="PANTHER" id="PTHR33776">
    <property type="entry name" value="ENDO/EXONUCLEASE/PHOSPHATASE DOMAIN-CONTAINING PROTEIN"/>
    <property type="match status" value="1"/>
</dbReference>
<dbReference type="InterPro" id="IPR036691">
    <property type="entry name" value="Endo/exonu/phosph_ase_sf"/>
</dbReference>
<keyword evidence="3" id="KW-1185">Reference proteome</keyword>
<name>A0AAW1MYT1_POPJA</name>
<sequence>MQFLNVAHINVRSLVPKFHDVVDCVLSKEIDILALSESWLTANINSNNLLINDFILFRRDRLGRGGGVCLYVRSGLRPKLLGSNDSFEQLWITVRVSHMLLTVGVIYKPPNADYKAFIDSLEESLSFYGSSSDGVVCLGDVNINILNLAGPATLYFNDMLSSFDLRQVIDELDVLLLSNHLITNVVRVEDFPGSDHDMVFCNLDLRRPGLRPTFKVIRDFRNLNYAETWASSYF</sequence>
<evidence type="ECO:0000259" key="1">
    <source>
        <dbReference type="Pfam" id="PF03372"/>
    </source>
</evidence>
<dbReference type="SUPFAM" id="SSF56219">
    <property type="entry name" value="DNase I-like"/>
    <property type="match status" value="1"/>
</dbReference>
<protein>
    <recommendedName>
        <fullName evidence="1">Endonuclease/exonuclease/phosphatase domain-containing protein</fullName>
    </recommendedName>
</protein>
<gene>
    <name evidence="2" type="ORF">QE152_g5041</name>
</gene>
<dbReference type="PANTHER" id="PTHR33776:SF3">
    <property type="entry name" value="PHD-TYPE DOMAIN-CONTAINING PROTEIN"/>
    <property type="match status" value="1"/>
</dbReference>
<organism evidence="2 3">
    <name type="scientific">Popillia japonica</name>
    <name type="common">Japanese beetle</name>
    <dbReference type="NCBI Taxonomy" id="7064"/>
    <lineage>
        <taxon>Eukaryota</taxon>
        <taxon>Metazoa</taxon>
        <taxon>Ecdysozoa</taxon>
        <taxon>Arthropoda</taxon>
        <taxon>Hexapoda</taxon>
        <taxon>Insecta</taxon>
        <taxon>Pterygota</taxon>
        <taxon>Neoptera</taxon>
        <taxon>Endopterygota</taxon>
        <taxon>Coleoptera</taxon>
        <taxon>Polyphaga</taxon>
        <taxon>Scarabaeiformia</taxon>
        <taxon>Scarabaeidae</taxon>
        <taxon>Rutelinae</taxon>
        <taxon>Popillia</taxon>
    </lineage>
</organism>
<dbReference type="EMBL" id="JASPKY010000028">
    <property type="protein sequence ID" value="KAK9751451.1"/>
    <property type="molecule type" value="Genomic_DNA"/>
</dbReference>
<reference evidence="2 3" key="1">
    <citation type="journal article" date="2024" name="BMC Genomics">
        <title>De novo assembly and annotation of Popillia japonica's genome with initial clues to its potential as an invasive pest.</title>
        <authorList>
            <person name="Cucini C."/>
            <person name="Boschi S."/>
            <person name="Funari R."/>
            <person name="Cardaioli E."/>
            <person name="Iannotti N."/>
            <person name="Marturano G."/>
            <person name="Paoli F."/>
            <person name="Bruttini M."/>
            <person name="Carapelli A."/>
            <person name="Frati F."/>
            <person name="Nardi F."/>
        </authorList>
    </citation>
    <scope>NUCLEOTIDE SEQUENCE [LARGE SCALE GENOMIC DNA]</scope>
    <source>
        <strain evidence="2">DMR45628</strain>
    </source>
</reference>